<keyword evidence="3" id="KW-1185">Reference proteome</keyword>
<proteinExistence type="predicted"/>
<evidence type="ECO:0000256" key="1">
    <source>
        <dbReference type="SAM" id="Coils"/>
    </source>
</evidence>
<keyword evidence="1" id="KW-0175">Coiled coil</keyword>
<evidence type="ECO:0000313" key="2">
    <source>
        <dbReference type="EMBL" id="EAJ1622907.1"/>
    </source>
</evidence>
<dbReference type="InterPro" id="IPR010982">
    <property type="entry name" value="Lambda_DNA-bd_dom_sf"/>
</dbReference>
<accession>A0A3X8R479</accession>
<name>A0A3X8R479_CAMUP</name>
<evidence type="ECO:0000313" key="3">
    <source>
        <dbReference type="Proteomes" id="UP000535305"/>
    </source>
</evidence>
<dbReference type="RefSeq" id="WP_199360916.1">
    <property type="nucleotide sequence ID" value="NZ_JAEMGF010000025.1"/>
</dbReference>
<gene>
    <name evidence="2" type="ORF">CT510_09730</name>
</gene>
<dbReference type="AlphaFoldDB" id="A0A3X8R479"/>
<dbReference type="SUPFAM" id="SSF47413">
    <property type="entry name" value="lambda repressor-like DNA-binding domains"/>
    <property type="match status" value="1"/>
</dbReference>
<dbReference type="EMBL" id="AABVLA010000096">
    <property type="protein sequence ID" value="EAJ1622907.1"/>
    <property type="molecule type" value="Genomic_DNA"/>
</dbReference>
<organism evidence="2 3">
    <name type="scientific">Campylobacter upsaliensis</name>
    <dbReference type="NCBI Taxonomy" id="28080"/>
    <lineage>
        <taxon>Bacteria</taxon>
        <taxon>Pseudomonadati</taxon>
        <taxon>Campylobacterota</taxon>
        <taxon>Epsilonproteobacteria</taxon>
        <taxon>Campylobacterales</taxon>
        <taxon>Campylobacteraceae</taxon>
        <taxon>Campylobacter</taxon>
    </lineage>
</organism>
<dbReference type="GO" id="GO:0003677">
    <property type="term" value="F:DNA binding"/>
    <property type="evidence" value="ECO:0007669"/>
    <property type="project" value="InterPro"/>
</dbReference>
<sequence length="169" mass="20068">MTDPKEIQQNAQKEMSYQEFEQKLKELNLKIKDFCDLIGISPRRVHQYKLNLKPIPLKVKIWLEKYQLEKELEEEEKTKSEKELFLHNKVCKTLNIDKQELANMLGLSVHTIYAWSDSERISIQTKLTLELLLENHKLSQMILNLQEAFKFINTIHSSITINKKLTKEE</sequence>
<feature type="coiled-coil region" evidence="1">
    <location>
        <begin position="10"/>
        <end position="37"/>
    </location>
</feature>
<dbReference type="Proteomes" id="UP000535305">
    <property type="component" value="Unassembled WGS sequence"/>
</dbReference>
<protein>
    <submittedName>
        <fullName evidence="2">Uncharacterized protein</fullName>
    </submittedName>
</protein>
<reference evidence="2 3" key="1">
    <citation type="submission" date="2018-06" db="EMBL/GenBank/DDBJ databases">
        <authorList>
            <consortium name="PulseNet: The National Subtyping Network for Foodborne Disease Surveillance"/>
            <person name="Tarr C.L."/>
            <person name="Trees E."/>
            <person name="Katz L.S."/>
            <person name="Carleton-Romer H.A."/>
            <person name="Stroika S."/>
            <person name="Kucerova Z."/>
            <person name="Roache K.F."/>
            <person name="Sabol A.L."/>
            <person name="Besser J."/>
            <person name="Gerner-Smidt P."/>
        </authorList>
    </citation>
    <scope>NUCLEOTIDE SEQUENCE [LARGE SCALE GENOMIC DNA]</scope>
    <source>
        <strain evidence="2 3">PNUSAC003104</strain>
    </source>
</reference>
<comment type="caution">
    <text evidence="2">The sequence shown here is derived from an EMBL/GenBank/DDBJ whole genome shotgun (WGS) entry which is preliminary data.</text>
</comment>